<name>A0ABR3K258_9AGAR</name>
<dbReference type="EMBL" id="JASNQZ010000001">
    <property type="protein sequence ID" value="KAL0961318.1"/>
    <property type="molecule type" value="Genomic_DNA"/>
</dbReference>
<gene>
    <name evidence="1" type="ORF">HGRIS_006276</name>
</gene>
<accession>A0ABR3K258</accession>
<comment type="caution">
    <text evidence="1">The sequence shown here is derived from an EMBL/GenBank/DDBJ whole genome shotgun (WGS) entry which is preliminary data.</text>
</comment>
<sequence>MISVQLQWISAVNCTTAENGSDAECGGEVVGDRDRAALSGVGFEFDDGGEGGGIEEDAIRAYRAQVSIRPVKSNQIACVHELDIIVEHGTRRIAKTYLNNGLQHSISDRMNVYACPTEPNNPPFISPNPTCALRFLPPPSAAKHVISPAQATI</sequence>
<dbReference type="Proteomes" id="UP001556367">
    <property type="component" value="Unassembled WGS sequence"/>
</dbReference>
<evidence type="ECO:0000313" key="1">
    <source>
        <dbReference type="EMBL" id="KAL0961318.1"/>
    </source>
</evidence>
<protein>
    <submittedName>
        <fullName evidence="1">Uncharacterized protein</fullName>
    </submittedName>
</protein>
<evidence type="ECO:0000313" key="2">
    <source>
        <dbReference type="Proteomes" id="UP001556367"/>
    </source>
</evidence>
<proteinExistence type="predicted"/>
<reference evidence="2" key="1">
    <citation type="submission" date="2024-06" db="EMBL/GenBank/DDBJ databases">
        <title>Multi-omics analyses provide insights into the biosynthesis of the anticancer antibiotic pleurotin in Hohenbuehelia grisea.</title>
        <authorList>
            <person name="Weaver J.A."/>
            <person name="Alberti F."/>
        </authorList>
    </citation>
    <scope>NUCLEOTIDE SEQUENCE [LARGE SCALE GENOMIC DNA]</scope>
    <source>
        <strain evidence="2">T-177</strain>
    </source>
</reference>
<organism evidence="1 2">
    <name type="scientific">Hohenbuehelia grisea</name>
    <dbReference type="NCBI Taxonomy" id="104357"/>
    <lineage>
        <taxon>Eukaryota</taxon>
        <taxon>Fungi</taxon>
        <taxon>Dikarya</taxon>
        <taxon>Basidiomycota</taxon>
        <taxon>Agaricomycotina</taxon>
        <taxon>Agaricomycetes</taxon>
        <taxon>Agaricomycetidae</taxon>
        <taxon>Agaricales</taxon>
        <taxon>Pleurotineae</taxon>
        <taxon>Pleurotaceae</taxon>
        <taxon>Hohenbuehelia</taxon>
    </lineage>
</organism>
<keyword evidence="2" id="KW-1185">Reference proteome</keyword>